<dbReference type="InterPro" id="IPR036388">
    <property type="entry name" value="WH-like_DNA-bd_sf"/>
</dbReference>
<dbReference type="PANTHER" id="PTHR30537">
    <property type="entry name" value="HTH-TYPE TRANSCRIPTIONAL REGULATOR"/>
    <property type="match status" value="1"/>
</dbReference>
<dbReference type="AlphaFoldDB" id="A0A1A7NPT5"/>
<evidence type="ECO:0000256" key="4">
    <source>
        <dbReference type="ARBA" id="ARBA00023163"/>
    </source>
</evidence>
<sequence>MKTNSDELSIFVNVVESGSFSRAAENLNMANSVISRSIKRLEHKLGVNLLNRTTRHLSLTAEGERYFAKVRNILQDMADAEAEMLETHQTPQGILRVDAATPVILHLISPWIEEFRQRYPQITLSLVSSETYINLIERKVDVAIRIGELKDSSLRSKLLFNSYRKVVAAPSYLQKYGVPQQISALAQHQCLGFTEPETLNIWTIAEDHQPYQITPTITASSGETLRQLCLVGSGIACLSDFQVDQDLAAGALIELFADKRIAVPMPVNAVYYSDRAVSTRIRAFIDFMAEKCRQPL</sequence>
<reference evidence="6 7" key="1">
    <citation type="submission" date="2014-11" db="EMBL/GenBank/DDBJ databases">
        <title>Pan-genome of Gallibacterium spp.</title>
        <authorList>
            <person name="Kudirkiene E."/>
            <person name="Bojesen A.M."/>
        </authorList>
    </citation>
    <scope>NUCLEOTIDE SEQUENCE [LARGE SCALE GENOMIC DNA]</scope>
    <source>
        <strain evidence="6 7">F150</strain>
    </source>
</reference>
<evidence type="ECO:0000256" key="2">
    <source>
        <dbReference type="ARBA" id="ARBA00023015"/>
    </source>
</evidence>
<proteinExistence type="inferred from homology"/>
<dbReference type="Pfam" id="PF03466">
    <property type="entry name" value="LysR_substrate"/>
    <property type="match status" value="1"/>
</dbReference>
<accession>A0A1A7NPT5</accession>
<dbReference type="Gene3D" id="1.10.10.10">
    <property type="entry name" value="Winged helix-like DNA-binding domain superfamily/Winged helix DNA-binding domain"/>
    <property type="match status" value="1"/>
</dbReference>
<evidence type="ECO:0000313" key="7">
    <source>
        <dbReference type="Proteomes" id="UP000092649"/>
    </source>
</evidence>
<organism evidence="6 7">
    <name type="scientific">Gallibacterium salpingitidis</name>
    <dbReference type="NCBI Taxonomy" id="505341"/>
    <lineage>
        <taxon>Bacteria</taxon>
        <taxon>Pseudomonadati</taxon>
        <taxon>Pseudomonadota</taxon>
        <taxon>Gammaproteobacteria</taxon>
        <taxon>Pasteurellales</taxon>
        <taxon>Pasteurellaceae</taxon>
        <taxon>Gallibacterium</taxon>
    </lineage>
</organism>
<dbReference type="InterPro" id="IPR005119">
    <property type="entry name" value="LysR_subst-bd"/>
</dbReference>
<dbReference type="InterPro" id="IPR000847">
    <property type="entry name" value="LysR_HTH_N"/>
</dbReference>
<protein>
    <submittedName>
        <fullName evidence="6">LysR family transcriptional regulator</fullName>
    </submittedName>
</protein>
<dbReference type="Pfam" id="PF00126">
    <property type="entry name" value="HTH_1"/>
    <property type="match status" value="1"/>
</dbReference>
<keyword evidence="4" id="KW-0804">Transcription</keyword>
<dbReference type="PROSITE" id="PS50931">
    <property type="entry name" value="HTH_LYSR"/>
    <property type="match status" value="1"/>
</dbReference>
<keyword evidence="3" id="KW-0238">DNA-binding</keyword>
<dbReference type="InterPro" id="IPR049755">
    <property type="entry name" value="YafC/CrgA"/>
</dbReference>
<evidence type="ECO:0000256" key="3">
    <source>
        <dbReference type="ARBA" id="ARBA00023125"/>
    </source>
</evidence>
<dbReference type="InterPro" id="IPR036390">
    <property type="entry name" value="WH_DNA-bd_sf"/>
</dbReference>
<dbReference type="SUPFAM" id="SSF46785">
    <property type="entry name" value="Winged helix' DNA-binding domain"/>
    <property type="match status" value="1"/>
</dbReference>
<evidence type="ECO:0000256" key="1">
    <source>
        <dbReference type="ARBA" id="ARBA00009437"/>
    </source>
</evidence>
<dbReference type="Proteomes" id="UP000092649">
    <property type="component" value="Unassembled WGS sequence"/>
</dbReference>
<evidence type="ECO:0000259" key="5">
    <source>
        <dbReference type="PROSITE" id="PS50931"/>
    </source>
</evidence>
<keyword evidence="7" id="KW-1185">Reference proteome</keyword>
<comment type="similarity">
    <text evidence="1">Belongs to the LysR transcriptional regulatory family.</text>
</comment>
<name>A0A1A7NPT5_9PAST</name>
<dbReference type="OrthoDB" id="9786526at2"/>
<dbReference type="GO" id="GO:0006351">
    <property type="term" value="P:DNA-templated transcription"/>
    <property type="evidence" value="ECO:0007669"/>
    <property type="project" value="TreeGrafter"/>
</dbReference>
<dbReference type="InterPro" id="IPR058163">
    <property type="entry name" value="LysR-type_TF_proteobact-type"/>
</dbReference>
<dbReference type="PRINTS" id="PR00039">
    <property type="entry name" value="HTHLYSR"/>
</dbReference>
<dbReference type="PANTHER" id="PTHR30537:SF20">
    <property type="entry name" value="TRANSCRIPTIONAL REGULATORY PROTEIN"/>
    <property type="match status" value="1"/>
</dbReference>
<dbReference type="GO" id="GO:0043565">
    <property type="term" value="F:sequence-specific DNA binding"/>
    <property type="evidence" value="ECO:0007669"/>
    <property type="project" value="TreeGrafter"/>
</dbReference>
<dbReference type="FunFam" id="1.10.10.10:FF:000001">
    <property type="entry name" value="LysR family transcriptional regulator"/>
    <property type="match status" value="1"/>
</dbReference>
<gene>
    <name evidence="6" type="ORF">QS62_10210</name>
</gene>
<feature type="domain" description="HTH lysR-type" evidence="5">
    <location>
        <begin position="1"/>
        <end position="60"/>
    </location>
</feature>
<dbReference type="Gene3D" id="3.40.190.10">
    <property type="entry name" value="Periplasmic binding protein-like II"/>
    <property type="match status" value="2"/>
</dbReference>
<dbReference type="EMBL" id="JTJL01000060">
    <property type="protein sequence ID" value="OBW91643.1"/>
    <property type="molecule type" value="Genomic_DNA"/>
</dbReference>
<dbReference type="PATRIC" id="fig|505341.3.peg.2042"/>
<evidence type="ECO:0000313" key="6">
    <source>
        <dbReference type="EMBL" id="OBW91643.1"/>
    </source>
</evidence>
<dbReference type="GO" id="GO:0003700">
    <property type="term" value="F:DNA-binding transcription factor activity"/>
    <property type="evidence" value="ECO:0007669"/>
    <property type="project" value="InterPro"/>
</dbReference>
<dbReference type="FunFam" id="3.40.190.10:FF:000126">
    <property type="entry name" value="Transcriptional regulator, LysR family"/>
    <property type="match status" value="1"/>
</dbReference>
<comment type="caution">
    <text evidence="6">The sequence shown here is derived from an EMBL/GenBank/DDBJ whole genome shotgun (WGS) entry which is preliminary data.</text>
</comment>
<keyword evidence="2" id="KW-0805">Transcription regulation</keyword>
<dbReference type="RefSeq" id="WP_066109758.1">
    <property type="nucleotide sequence ID" value="NZ_JTJL01000060.1"/>
</dbReference>
<dbReference type="SUPFAM" id="SSF53850">
    <property type="entry name" value="Periplasmic binding protein-like II"/>
    <property type="match status" value="1"/>
</dbReference>
<dbReference type="NCBIfam" id="NF040888">
    <property type="entry name" value="trans_reg_YafC"/>
    <property type="match status" value="1"/>
</dbReference>